<dbReference type="RefSeq" id="WP_006983119.1">
    <property type="nucleotide sequence ID" value="NZ_ABVL01000029.1"/>
</dbReference>
<name>B4DA58_9BACT</name>
<organism evidence="1 2">
    <name type="scientific">Chthoniobacter flavus Ellin428</name>
    <dbReference type="NCBI Taxonomy" id="497964"/>
    <lineage>
        <taxon>Bacteria</taxon>
        <taxon>Pseudomonadati</taxon>
        <taxon>Verrucomicrobiota</taxon>
        <taxon>Spartobacteria</taxon>
        <taxon>Chthoniobacterales</taxon>
        <taxon>Chthoniobacteraceae</taxon>
        <taxon>Chthoniobacter</taxon>
    </lineage>
</organism>
<comment type="caution">
    <text evidence="1">The sequence shown here is derived from an EMBL/GenBank/DDBJ whole genome shotgun (WGS) entry which is preliminary data.</text>
</comment>
<accession>B4DA58</accession>
<evidence type="ECO:0000313" key="2">
    <source>
        <dbReference type="Proteomes" id="UP000005824"/>
    </source>
</evidence>
<dbReference type="STRING" id="497964.CfE428DRAFT_5798"/>
<dbReference type="Proteomes" id="UP000005824">
    <property type="component" value="Unassembled WGS sequence"/>
</dbReference>
<dbReference type="eggNOG" id="ENOG502ZR1X">
    <property type="taxonomic scope" value="Bacteria"/>
</dbReference>
<dbReference type="EMBL" id="ABVL01000029">
    <property type="protein sequence ID" value="EDY16685.1"/>
    <property type="molecule type" value="Genomic_DNA"/>
</dbReference>
<keyword evidence="2" id="KW-1185">Reference proteome</keyword>
<sequence length="192" mass="20874">MKIDVTVRSPKLALFAAKLSGAGRMELHESMAISVRDLTERHLVNLAQSRQNKFGAPSSDFYKQAAEAVEKAPIDAEAEGATLTINALGLGRAFHDVTITPKSAKALTIPVCALAYNRRARQFPNLFVFKSKSTGTAFLAMRDPGAGSKPILMYLLVRSVTQKQDRSLLPSDRDWEKAAKTGAADYIHSLGN</sequence>
<evidence type="ECO:0000313" key="1">
    <source>
        <dbReference type="EMBL" id="EDY16685.1"/>
    </source>
</evidence>
<dbReference type="AlphaFoldDB" id="B4DA58"/>
<proteinExistence type="predicted"/>
<gene>
    <name evidence="1" type="ORF">CfE428DRAFT_5798</name>
</gene>
<protein>
    <submittedName>
        <fullName evidence="1">Uncharacterized protein</fullName>
    </submittedName>
</protein>
<dbReference type="InParanoid" id="B4DA58"/>
<reference evidence="1 2" key="1">
    <citation type="journal article" date="2011" name="J. Bacteriol.">
        <title>Genome sequence of Chthoniobacter flavus Ellin428, an aerobic heterotrophic soil bacterium.</title>
        <authorList>
            <person name="Kant R."/>
            <person name="van Passel M.W."/>
            <person name="Palva A."/>
            <person name="Lucas S."/>
            <person name="Lapidus A."/>
            <person name="Glavina Del Rio T."/>
            <person name="Dalin E."/>
            <person name="Tice H."/>
            <person name="Bruce D."/>
            <person name="Goodwin L."/>
            <person name="Pitluck S."/>
            <person name="Larimer F.W."/>
            <person name="Land M.L."/>
            <person name="Hauser L."/>
            <person name="Sangwan P."/>
            <person name="de Vos W.M."/>
            <person name="Janssen P.H."/>
            <person name="Smidt H."/>
        </authorList>
    </citation>
    <scope>NUCLEOTIDE SEQUENCE [LARGE SCALE GENOMIC DNA]</scope>
    <source>
        <strain evidence="1 2">Ellin428</strain>
    </source>
</reference>